<gene>
    <name evidence="3" type="ORF">ACFO6W_17910</name>
</gene>
<evidence type="ECO:0000256" key="1">
    <source>
        <dbReference type="ARBA" id="ARBA00022729"/>
    </source>
</evidence>
<dbReference type="PANTHER" id="PTHR43817:SF1">
    <property type="entry name" value="HYDROLASE, FAMILY 43, PUTATIVE (AFU_ORTHOLOGUE AFUA_3G01660)-RELATED"/>
    <property type="match status" value="1"/>
</dbReference>
<dbReference type="SUPFAM" id="SSF49785">
    <property type="entry name" value="Galactose-binding domain-like"/>
    <property type="match status" value="1"/>
</dbReference>
<comment type="caution">
    <text evidence="3">The sequence shown here is derived from an EMBL/GenBank/DDBJ whole genome shotgun (WGS) entry which is preliminary data.</text>
</comment>
<dbReference type="PROSITE" id="PS51257">
    <property type="entry name" value="PROKAR_LIPOPROTEIN"/>
    <property type="match status" value="1"/>
</dbReference>
<sequence length="1088" mass="122260">MKIIKFLYLIAGTFLICFFLTSCLSSENEENSVVSFSEIEKNFKDIPGEVQTSVYWYWISDNISKEGVIKDLEAMKKVGINRAFIGNIGLGPNDIPYGNVKLLSDEWWDIMHTALKKATELDIEIGIFNGPGWSQSGGPWVTPGQSMRYLSVSELSVTGPLALSTKLEKPDGDFQDVKVLAFPYDKSLLPLNSKIAKIKSTPQIRDISYIADGNPDTGINLESFGTVTVDFENPEPYVLRSISVLPTRHPINADIELLVKDSNGQYNAVRKFNINRTNASVQVGFNPYGPVVIAVPETESKDFRVIFTNANQNCGIAELSLSAETLEERYVEKTLGKMFQSPLPYWHEYMWDKQPETGNKLSLVDPTKIIDITGYMDKDGNLEWKVPEGDWKIIRSGMVPTGTRNSPASAEGEGLEIDKMSKKHVAAHFDAFMGEIIRRIPAEDRKTWKVIVQDSYEVGGQNWTDGFVEDFKKRYNYDPVPFIPAFSGYVVGSRDITDRFLWDLRRLVADKVAYDFVGGFREAGSKHGLKTWLENYGHWGFPGEFLQYGGQSDEIGGEFWSEGTLGDIENKAASSCGHIYGKKKIFAESFTAGGAHFARYPELLKQRGDRFFTEGINSTLLHVYVHQPYEDKNPGMNAWFGNEFNRKNTWFYDMDIFLRYLKRCNYMLQQGTYVADVAYFIGEDAPKMTGVCDPALPKGYSFDYINAEVLMTRAKVKDGYIVLPDGIKYKVLVLPRQETMRPELLKKISQLVNDGAVVLGPAPTRSPSYENYPAADNEVKQLAASLWNGVDGINTRYAKTGKGMIASGMEMQELFDMLKIVPDFRTGQDDPVLFIHRTQNDGDMYFISNQSGQTISINPEFRIEGKIPELWDPLTATVRKLKAYTVKDGKTILPLKLEPVESAFIVFREPSKESPGGDVNINYPALEPVQAVVSPWTVTFDSKMRGPVKPVVMNTLQDWTLSDNDSIKYYSGTAVYKNNVTLANISKDKSYYLDLGKTMVMAKVSVNGKYAGGVWTAPWRIEISNYINEGENSIEISVVNNWVNRLTGDSMLPEDQRQTWCPVNPYNKDSGLQSSGLLGPVSVYTISY</sequence>
<dbReference type="RefSeq" id="WP_379998919.1">
    <property type="nucleotide sequence ID" value="NZ_JBHSGN010000105.1"/>
</dbReference>
<reference evidence="4" key="1">
    <citation type="journal article" date="2019" name="Int. J. Syst. Evol. Microbiol.">
        <title>The Global Catalogue of Microorganisms (GCM) 10K type strain sequencing project: providing services to taxonomists for standard genome sequencing and annotation.</title>
        <authorList>
            <consortium name="The Broad Institute Genomics Platform"/>
            <consortium name="The Broad Institute Genome Sequencing Center for Infectious Disease"/>
            <person name="Wu L."/>
            <person name="Ma J."/>
        </authorList>
    </citation>
    <scope>NUCLEOTIDE SEQUENCE [LARGE SCALE GENOMIC DNA]</scope>
    <source>
        <strain evidence="4">CCUG 66188</strain>
    </source>
</reference>
<dbReference type="Gene3D" id="2.60.120.260">
    <property type="entry name" value="Galactose-binding domain-like"/>
    <property type="match status" value="1"/>
</dbReference>
<dbReference type="EMBL" id="JBHSGN010000105">
    <property type="protein sequence ID" value="MFC4675569.1"/>
    <property type="molecule type" value="Genomic_DNA"/>
</dbReference>
<dbReference type="PANTHER" id="PTHR43817">
    <property type="entry name" value="GLYCOSYL HYDROLASE"/>
    <property type="match status" value="1"/>
</dbReference>
<evidence type="ECO:0000313" key="4">
    <source>
        <dbReference type="Proteomes" id="UP001596023"/>
    </source>
</evidence>
<organism evidence="3 4">
    <name type="scientific">Dysgonomonas termitidis</name>
    <dbReference type="NCBI Taxonomy" id="1516126"/>
    <lineage>
        <taxon>Bacteria</taxon>
        <taxon>Pseudomonadati</taxon>
        <taxon>Bacteroidota</taxon>
        <taxon>Bacteroidia</taxon>
        <taxon>Bacteroidales</taxon>
        <taxon>Dysgonomonadaceae</taxon>
        <taxon>Dysgonomonas</taxon>
    </lineage>
</organism>
<dbReference type="Pfam" id="PF17132">
    <property type="entry name" value="Glyco_hydro_106"/>
    <property type="match status" value="1"/>
</dbReference>
<name>A0ABV9L0N0_9BACT</name>
<keyword evidence="1" id="KW-0732">Signal</keyword>
<evidence type="ECO:0000313" key="3">
    <source>
        <dbReference type="EMBL" id="MFC4675569.1"/>
    </source>
</evidence>
<keyword evidence="4" id="KW-1185">Reference proteome</keyword>
<dbReference type="GO" id="GO:0016787">
    <property type="term" value="F:hydrolase activity"/>
    <property type="evidence" value="ECO:0007669"/>
    <property type="project" value="UniProtKB-KW"/>
</dbReference>
<evidence type="ECO:0000256" key="2">
    <source>
        <dbReference type="ARBA" id="ARBA00022801"/>
    </source>
</evidence>
<keyword evidence="2 3" id="KW-0378">Hydrolase</keyword>
<protein>
    <submittedName>
        <fullName evidence="3">Glycosyl hydrolase</fullName>
    </submittedName>
</protein>
<dbReference type="NCBIfam" id="NF045579">
    <property type="entry name" value="rhamnoside_JR"/>
    <property type="match status" value="1"/>
</dbReference>
<dbReference type="Proteomes" id="UP001596023">
    <property type="component" value="Unassembled WGS sequence"/>
</dbReference>
<proteinExistence type="predicted"/>
<accession>A0ABV9L0N0</accession>
<dbReference type="InterPro" id="IPR008979">
    <property type="entry name" value="Galactose-bd-like_sf"/>
</dbReference>